<dbReference type="SUPFAM" id="SSF50494">
    <property type="entry name" value="Trypsin-like serine proteases"/>
    <property type="match status" value="1"/>
</dbReference>
<dbReference type="InterPro" id="IPR033116">
    <property type="entry name" value="TRYPSIN_SER"/>
</dbReference>
<evidence type="ECO:0000256" key="4">
    <source>
        <dbReference type="ARBA" id="ARBA00022801"/>
    </source>
</evidence>
<gene>
    <name evidence="12" type="ORF">CINCED_3A006992</name>
</gene>
<dbReference type="OrthoDB" id="10004439at2759"/>
<keyword evidence="1" id="KW-0768">Sushi</keyword>
<keyword evidence="6 10" id="KW-0720">Serine protease</keyword>
<evidence type="ECO:0000256" key="1">
    <source>
        <dbReference type="ARBA" id="ARBA00022659"/>
    </source>
</evidence>
<evidence type="ECO:0000256" key="8">
    <source>
        <dbReference type="ARBA" id="ARBA00052079"/>
    </source>
</evidence>
<keyword evidence="2 10" id="KW-0645">Protease</keyword>
<dbReference type="EC" id="3.4.21.84" evidence="9"/>
<dbReference type="InterPro" id="IPR043504">
    <property type="entry name" value="Peptidase_S1_PA_chymotrypsin"/>
</dbReference>
<dbReference type="PROSITE" id="PS50240">
    <property type="entry name" value="TRYPSIN_DOM"/>
    <property type="match status" value="1"/>
</dbReference>
<dbReference type="Proteomes" id="UP000325440">
    <property type="component" value="Unassembled WGS sequence"/>
</dbReference>
<proteinExistence type="predicted"/>
<keyword evidence="7" id="KW-1015">Disulfide bond</keyword>
<keyword evidence="4 10" id="KW-0378">Hydrolase</keyword>
<dbReference type="InterPro" id="IPR018114">
    <property type="entry name" value="TRYPSIN_HIS"/>
</dbReference>
<dbReference type="InterPro" id="IPR050127">
    <property type="entry name" value="Serine_Proteases_S1"/>
</dbReference>
<evidence type="ECO:0000313" key="12">
    <source>
        <dbReference type="EMBL" id="VVC43760.1"/>
    </source>
</evidence>
<keyword evidence="13" id="KW-1185">Reference proteome</keyword>
<dbReference type="PANTHER" id="PTHR24264">
    <property type="entry name" value="TRYPSIN-RELATED"/>
    <property type="match status" value="1"/>
</dbReference>
<evidence type="ECO:0000259" key="11">
    <source>
        <dbReference type="PROSITE" id="PS50240"/>
    </source>
</evidence>
<dbReference type="PROSITE" id="PS00134">
    <property type="entry name" value="TRYPSIN_HIS"/>
    <property type="match status" value="1"/>
</dbReference>
<dbReference type="Pfam" id="PF00089">
    <property type="entry name" value="Trypsin"/>
    <property type="match status" value="1"/>
</dbReference>
<dbReference type="InterPro" id="IPR001314">
    <property type="entry name" value="Peptidase_S1A"/>
</dbReference>
<accession>A0A5E4NKM8</accession>
<dbReference type="PRINTS" id="PR00722">
    <property type="entry name" value="CHYMOTRYPSIN"/>
</dbReference>
<evidence type="ECO:0000256" key="7">
    <source>
        <dbReference type="ARBA" id="ARBA00023157"/>
    </source>
</evidence>
<evidence type="ECO:0000256" key="5">
    <source>
        <dbReference type="ARBA" id="ARBA00022820"/>
    </source>
</evidence>
<dbReference type="Gene3D" id="2.40.10.10">
    <property type="entry name" value="Trypsin-like serine proteases"/>
    <property type="match status" value="1"/>
</dbReference>
<dbReference type="CDD" id="cd00190">
    <property type="entry name" value="Tryp_SPc"/>
    <property type="match status" value="1"/>
</dbReference>
<organism evidence="12 13">
    <name type="scientific">Cinara cedri</name>
    <dbReference type="NCBI Taxonomy" id="506608"/>
    <lineage>
        <taxon>Eukaryota</taxon>
        <taxon>Metazoa</taxon>
        <taxon>Ecdysozoa</taxon>
        <taxon>Arthropoda</taxon>
        <taxon>Hexapoda</taxon>
        <taxon>Insecta</taxon>
        <taxon>Pterygota</taxon>
        <taxon>Neoptera</taxon>
        <taxon>Paraneoptera</taxon>
        <taxon>Hemiptera</taxon>
        <taxon>Sternorrhyncha</taxon>
        <taxon>Aphidomorpha</taxon>
        <taxon>Aphidoidea</taxon>
        <taxon>Aphididae</taxon>
        <taxon>Lachninae</taxon>
        <taxon>Cinara</taxon>
    </lineage>
</organism>
<protein>
    <recommendedName>
        <fullName evidence="9">limulus clotting factor C</fullName>
        <ecNumber evidence="9">3.4.21.84</ecNumber>
    </recommendedName>
</protein>
<evidence type="ECO:0000313" key="13">
    <source>
        <dbReference type="Proteomes" id="UP000325440"/>
    </source>
</evidence>
<dbReference type="PANTHER" id="PTHR24264:SF54">
    <property type="entry name" value="PEPTIDASE S1 DOMAIN-CONTAINING PROTEIN"/>
    <property type="match status" value="1"/>
</dbReference>
<evidence type="ECO:0000256" key="9">
    <source>
        <dbReference type="ARBA" id="ARBA00066707"/>
    </source>
</evidence>
<sequence length="414" mass="46981">MLLVTRVCLGWFVLIVTVFKVFNGKVTLVNDFRIGSDSQRKRRHSKNVYSDWSEWSACSEKCITTRQRLVDKIYLRIEYLFSLFSSCCYVMCRNCMRPKICGTNIMTESSRCFTTVGSVECPVLIVINSDYEQTPTTGLQRWPDNGDWNFTCGVTVQDTAAVSYFQSPRYSTKIMGGRESDRFRWPWQVAVLSGLKELICGGTLITPGWVLTAAHCSRRKLYVRLMEHDLYADEGSELDVRVDRIIVHPRYNPYTVDNDVALLKLRTSDLEMNGGGHYLPPACLPVSDFRQRKRKPTKCVVIGWGKVRSRDPYGSQILQEATVPIVRQRQCRAAYRRYMITDNMFCAGYKDGRSDTCSGDSGGPLLCRMHGRWTVVGVTSFGDGCGRRGKYGIYASVANYVRWIVTATRAADSG</sequence>
<name>A0A5E4NKM8_9HEMI</name>
<evidence type="ECO:0000256" key="10">
    <source>
        <dbReference type="RuleBase" id="RU363034"/>
    </source>
</evidence>
<dbReference type="EMBL" id="CABPRJ010002372">
    <property type="protein sequence ID" value="VVC43760.1"/>
    <property type="molecule type" value="Genomic_DNA"/>
</dbReference>
<evidence type="ECO:0000256" key="3">
    <source>
        <dbReference type="ARBA" id="ARBA00022729"/>
    </source>
</evidence>
<dbReference type="GO" id="GO:0004252">
    <property type="term" value="F:serine-type endopeptidase activity"/>
    <property type="evidence" value="ECO:0007669"/>
    <property type="project" value="InterPro"/>
</dbReference>
<dbReference type="GO" id="GO:0042381">
    <property type="term" value="P:hemolymph coagulation"/>
    <property type="evidence" value="ECO:0007669"/>
    <property type="project" value="UniProtKB-KW"/>
</dbReference>
<reference evidence="12 13" key="1">
    <citation type="submission" date="2019-08" db="EMBL/GenBank/DDBJ databases">
        <authorList>
            <person name="Alioto T."/>
            <person name="Alioto T."/>
            <person name="Gomez Garrido J."/>
        </authorList>
    </citation>
    <scope>NUCLEOTIDE SEQUENCE [LARGE SCALE GENOMIC DNA]</scope>
</reference>
<feature type="domain" description="Peptidase S1" evidence="11">
    <location>
        <begin position="174"/>
        <end position="409"/>
    </location>
</feature>
<comment type="catalytic activity">
    <reaction evidence="8">
        <text>Selective cleavage of 103-Arg-|-Ser-104 and 124-Ile-|-Ile-125 bonds in Limulus clotting factor B to form activated factor B. Cleavage of -Pro-Arg-|-Xaa- bonds in synthetic substrates.</text>
        <dbReference type="EC" id="3.4.21.84"/>
    </reaction>
</comment>
<dbReference type="PROSITE" id="PS00135">
    <property type="entry name" value="TRYPSIN_SER"/>
    <property type="match status" value="1"/>
</dbReference>
<keyword evidence="3" id="KW-0732">Signal</keyword>
<evidence type="ECO:0000256" key="6">
    <source>
        <dbReference type="ARBA" id="ARBA00022825"/>
    </source>
</evidence>
<evidence type="ECO:0000256" key="2">
    <source>
        <dbReference type="ARBA" id="ARBA00022670"/>
    </source>
</evidence>
<dbReference type="GO" id="GO:0006508">
    <property type="term" value="P:proteolysis"/>
    <property type="evidence" value="ECO:0007669"/>
    <property type="project" value="UniProtKB-KW"/>
</dbReference>
<dbReference type="AlphaFoldDB" id="A0A5E4NKM8"/>
<dbReference type="FunFam" id="2.40.10.10:FF:000120">
    <property type="entry name" value="Putative serine protease"/>
    <property type="match status" value="1"/>
</dbReference>
<dbReference type="InterPro" id="IPR009003">
    <property type="entry name" value="Peptidase_S1_PA"/>
</dbReference>
<dbReference type="SMART" id="SM00020">
    <property type="entry name" value="Tryp_SPc"/>
    <property type="match status" value="1"/>
</dbReference>
<dbReference type="InterPro" id="IPR001254">
    <property type="entry name" value="Trypsin_dom"/>
</dbReference>
<dbReference type="GO" id="GO:0005615">
    <property type="term" value="C:extracellular space"/>
    <property type="evidence" value="ECO:0007669"/>
    <property type="project" value="TreeGrafter"/>
</dbReference>
<keyword evidence="5" id="KW-0353">Hemolymph clotting</keyword>